<keyword evidence="2" id="KW-0675">Receptor</keyword>
<name>A0A3P4B3J2_9BURK</name>
<dbReference type="Gene3D" id="3.40.190.10">
    <property type="entry name" value="Periplasmic binding protein-like II"/>
    <property type="match status" value="1"/>
</dbReference>
<dbReference type="PIRSF" id="PIRSF017082">
    <property type="entry name" value="YflP"/>
    <property type="match status" value="1"/>
</dbReference>
<dbReference type="Pfam" id="PF03401">
    <property type="entry name" value="TctC"/>
    <property type="match status" value="1"/>
</dbReference>
<evidence type="ECO:0000313" key="3">
    <source>
        <dbReference type="Proteomes" id="UP000277294"/>
    </source>
</evidence>
<dbReference type="AlphaFoldDB" id="A0A3P4B3J2"/>
<dbReference type="RefSeq" id="WP_124079223.1">
    <property type="nucleotide sequence ID" value="NZ_UWPJ01000015.1"/>
</dbReference>
<evidence type="ECO:0000256" key="1">
    <source>
        <dbReference type="ARBA" id="ARBA00006987"/>
    </source>
</evidence>
<dbReference type="OrthoDB" id="8678477at2"/>
<dbReference type="InterPro" id="IPR005064">
    <property type="entry name" value="BUG"/>
</dbReference>
<reference evidence="2 3" key="1">
    <citation type="submission" date="2018-10" db="EMBL/GenBank/DDBJ databases">
        <authorList>
            <person name="Criscuolo A."/>
        </authorList>
    </citation>
    <scope>NUCLEOTIDE SEQUENCE [LARGE SCALE GENOMIC DNA]</scope>
    <source>
        <strain evidence="2">DnA1</strain>
    </source>
</reference>
<organism evidence="2 3">
    <name type="scientific">Pigmentiphaga humi</name>
    <dbReference type="NCBI Taxonomy" id="2478468"/>
    <lineage>
        <taxon>Bacteria</taxon>
        <taxon>Pseudomonadati</taxon>
        <taxon>Pseudomonadota</taxon>
        <taxon>Betaproteobacteria</taxon>
        <taxon>Burkholderiales</taxon>
        <taxon>Alcaligenaceae</taxon>
        <taxon>Pigmentiphaga</taxon>
    </lineage>
</organism>
<gene>
    <name evidence="2" type="ORF">PIGHUM_01778</name>
</gene>
<dbReference type="SUPFAM" id="SSF53850">
    <property type="entry name" value="Periplasmic binding protein-like II"/>
    <property type="match status" value="1"/>
</dbReference>
<comment type="similarity">
    <text evidence="1">Belongs to the UPF0065 (bug) family.</text>
</comment>
<sequence>MIMKKLLAAFAGTILLSTLAPAALAADSYPAKPVRLVVGYSPGGPFDVIARVLGEKLSNMWGQPVTVDNRVGAGGNIASEAVARAPADGYTLLLAANSHVFNGSLYNNLPYDPIKDFTPISQVMYYPLVLVVNPNLPMKSLKDFVDYAKAHPGKVMFGSAGNGTPTHLAGELFKRVAGIDIVHVPYKGAGPATNDVLGGHIEAIFNNPVSALPMVKSGQLRALATTGLQRLPNAPDAPTVAESGYPGFEAGTWGAVMGPAGLPPGIVAKIETDLLKVLSMPDVRKRIEGLGVQPTGTTAQQLSQIMHTDHDKWDKVIRAADIRLD</sequence>
<dbReference type="InterPro" id="IPR042100">
    <property type="entry name" value="Bug_dom1"/>
</dbReference>
<dbReference type="PANTHER" id="PTHR42928:SF5">
    <property type="entry name" value="BLR1237 PROTEIN"/>
    <property type="match status" value="1"/>
</dbReference>
<evidence type="ECO:0000313" key="2">
    <source>
        <dbReference type="EMBL" id="VCU69715.1"/>
    </source>
</evidence>
<accession>A0A3P4B3J2</accession>
<dbReference type="CDD" id="cd13578">
    <property type="entry name" value="PBP2_Bug27"/>
    <property type="match status" value="1"/>
</dbReference>
<dbReference type="Gene3D" id="3.40.190.150">
    <property type="entry name" value="Bordetella uptake gene, domain 1"/>
    <property type="match status" value="1"/>
</dbReference>
<proteinExistence type="inferred from homology"/>
<dbReference type="EMBL" id="UWPJ01000015">
    <property type="protein sequence ID" value="VCU69715.1"/>
    <property type="molecule type" value="Genomic_DNA"/>
</dbReference>
<dbReference type="PANTHER" id="PTHR42928">
    <property type="entry name" value="TRICARBOXYLATE-BINDING PROTEIN"/>
    <property type="match status" value="1"/>
</dbReference>
<protein>
    <submittedName>
        <fullName evidence="2">Tripartite tricarboxylate transporter family receptor</fullName>
    </submittedName>
</protein>
<keyword evidence="3" id="KW-1185">Reference proteome</keyword>
<dbReference type="Proteomes" id="UP000277294">
    <property type="component" value="Unassembled WGS sequence"/>
</dbReference>